<dbReference type="STRING" id="1458985.BJP34_04740"/>
<feature type="transmembrane region" description="Helical" evidence="1">
    <location>
        <begin position="169"/>
        <end position="196"/>
    </location>
</feature>
<dbReference type="RefSeq" id="WP_070391355.1">
    <property type="nucleotide sequence ID" value="NZ_CP017599.1"/>
</dbReference>
<dbReference type="EMBL" id="CP017599">
    <property type="protein sequence ID" value="AOW98849.1"/>
    <property type="molecule type" value="Genomic_DNA"/>
</dbReference>
<sequence>MLWLCNLVTPVRRQSQQHSQTLDQGQGMNIDSYINIEQEQITRSRVLFHSIRFDLNQDILTKIKQAQQTGHGLDISGELLSDLRHLALLDWENRLQSGLTFSTYYVPVDRAQALMRSVIALDGEILHQIKRDCLENPDFCCQIADAHYWLITQILAQLRLKPSPNFPKLAWGLSALMIILVILAVLVIPGVLQLILAQPWRWLIIIVGIVSCALLLVILQWLLRSCLIRIAPWMLRQLLSGLLSSKPGPKKIAKRILAWLLP</sequence>
<evidence type="ECO:0000256" key="1">
    <source>
        <dbReference type="SAM" id="Phobius"/>
    </source>
</evidence>
<keyword evidence="1" id="KW-0472">Membrane</keyword>
<dbReference type="Proteomes" id="UP000177870">
    <property type="component" value="Chromosome"/>
</dbReference>
<reference evidence="3" key="1">
    <citation type="submission" date="2016-10" db="EMBL/GenBank/DDBJ databases">
        <title>Comparative genomics uncovers the prolific and rare metabolic potential of the cyanobacterial genus Moorea.</title>
        <authorList>
            <person name="Leao T."/>
            <person name="Castelao G."/>
            <person name="Korobeynikov A."/>
            <person name="Monroe E.A."/>
            <person name="Podell S."/>
            <person name="Glukhov E."/>
            <person name="Allen E."/>
            <person name="Gerwick W.H."/>
            <person name="Gerwick L."/>
        </authorList>
    </citation>
    <scope>NUCLEOTIDE SEQUENCE [LARGE SCALE GENOMIC DNA]</scope>
    <source>
        <strain evidence="3">PAL-8-15-08-1</strain>
    </source>
</reference>
<gene>
    <name evidence="2" type="ORF">BJP34_04740</name>
</gene>
<feature type="transmembrane region" description="Helical" evidence="1">
    <location>
        <begin position="202"/>
        <end position="223"/>
    </location>
</feature>
<protein>
    <submittedName>
        <fullName evidence="2">Uncharacterized protein</fullName>
    </submittedName>
</protein>
<proteinExistence type="predicted"/>
<dbReference type="OrthoDB" id="463213at2"/>
<name>A0A1D8TMI8_9CYAN</name>
<dbReference type="KEGG" id="mpro:BJP34_04740"/>
<keyword evidence="1" id="KW-1133">Transmembrane helix</keyword>
<keyword evidence="1" id="KW-0812">Transmembrane</keyword>
<accession>A0A1D8TMI8</accession>
<organism evidence="2 3">
    <name type="scientific">Moorena producens PAL-8-15-08-1</name>
    <dbReference type="NCBI Taxonomy" id="1458985"/>
    <lineage>
        <taxon>Bacteria</taxon>
        <taxon>Bacillati</taxon>
        <taxon>Cyanobacteriota</taxon>
        <taxon>Cyanophyceae</taxon>
        <taxon>Coleofasciculales</taxon>
        <taxon>Coleofasciculaceae</taxon>
        <taxon>Moorena</taxon>
    </lineage>
</organism>
<evidence type="ECO:0000313" key="2">
    <source>
        <dbReference type="EMBL" id="AOW98849.1"/>
    </source>
</evidence>
<dbReference type="AlphaFoldDB" id="A0A1D8TMI8"/>
<evidence type="ECO:0000313" key="3">
    <source>
        <dbReference type="Proteomes" id="UP000177870"/>
    </source>
</evidence>